<dbReference type="Proteomes" id="UP000618952">
    <property type="component" value="Unassembled WGS sequence"/>
</dbReference>
<reference evidence="2 3" key="1">
    <citation type="submission" date="2020-08" db="EMBL/GenBank/DDBJ databases">
        <title>Arenibacter gaetbuli sp. nov., isolated from a sand dune.</title>
        <authorList>
            <person name="Park S."/>
            <person name="Yoon J.-H."/>
        </authorList>
    </citation>
    <scope>NUCLEOTIDE SEQUENCE [LARGE SCALE GENOMIC DNA]</scope>
    <source>
        <strain evidence="2 3">BSSL-BM3</strain>
    </source>
</reference>
<keyword evidence="3" id="KW-1185">Reference proteome</keyword>
<organism evidence="2 3">
    <name type="scientific">Arenibacter arenosicollis</name>
    <dbReference type="NCBI Taxonomy" id="2762274"/>
    <lineage>
        <taxon>Bacteria</taxon>
        <taxon>Pseudomonadati</taxon>
        <taxon>Bacteroidota</taxon>
        <taxon>Flavobacteriia</taxon>
        <taxon>Flavobacteriales</taxon>
        <taxon>Flavobacteriaceae</taxon>
        <taxon>Arenibacter</taxon>
    </lineage>
</organism>
<protein>
    <submittedName>
        <fullName evidence="2">Uncharacterized protein</fullName>
    </submittedName>
</protein>
<feature type="signal peptide" evidence="1">
    <location>
        <begin position="1"/>
        <end position="20"/>
    </location>
</feature>
<accession>A0ABR7QK66</accession>
<evidence type="ECO:0000256" key="1">
    <source>
        <dbReference type="SAM" id="SignalP"/>
    </source>
</evidence>
<sequence length="120" mass="14059">MNQFIFFCSVLFLIGTCLNAQQYPNLANAEDENRGFLEKDWSDHEANAFKKRKCTLKDTIVFDFNYKDDLSNLMDNQRSKPISPKVKAVEMPNIKPRGNYPMNIYHIDTTTTYAARIYKY</sequence>
<name>A0ABR7QK66_9FLAO</name>
<dbReference type="RefSeq" id="WP_187582504.1">
    <property type="nucleotide sequence ID" value="NZ_JACLHY010000004.1"/>
</dbReference>
<keyword evidence="1" id="KW-0732">Signal</keyword>
<dbReference type="EMBL" id="JACLHY010000004">
    <property type="protein sequence ID" value="MBC8767578.1"/>
    <property type="molecule type" value="Genomic_DNA"/>
</dbReference>
<proteinExistence type="predicted"/>
<comment type="caution">
    <text evidence="2">The sequence shown here is derived from an EMBL/GenBank/DDBJ whole genome shotgun (WGS) entry which is preliminary data.</text>
</comment>
<evidence type="ECO:0000313" key="2">
    <source>
        <dbReference type="EMBL" id="MBC8767578.1"/>
    </source>
</evidence>
<feature type="chain" id="PRO_5046304385" evidence="1">
    <location>
        <begin position="21"/>
        <end position="120"/>
    </location>
</feature>
<gene>
    <name evidence="2" type="ORF">H4O18_06195</name>
</gene>
<evidence type="ECO:0000313" key="3">
    <source>
        <dbReference type="Proteomes" id="UP000618952"/>
    </source>
</evidence>